<dbReference type="AlphaFoldDB" id="A0A1Y2EAK7"/>
<name>A0A1Y2EAK7_9PEZI</name>
<dbReference type="GO" id="GO:0046872">
    <property type="term" value="F:metal ion binding"/>
    <property type="evidence" value="ECO:0007669"/>
    <property type="project" value="UniProtKB-KW"/>
</dbReference>
<evidence type="ECO:0000259" key="3">
    <source>
        <dbReference type="PROSITE" id="PS00497"/>
    </source>
</evidence>
<dbReference type="InterPro" id="IPR008922">
    <property type="entry name" value="Di-copper_centre_dom_sf"/>
</dbReference>
<sequence>MDSPSKIPAGDAPGAKSRYDDFVAIHVNQTETIHFTGSFLSWHRYYMYSFERALRDECGYAGYLPYWNWGKTSKDPMNSPHMNGDQYSQGGNGIWAPHNCTSPVPGCEYCIPVVEGRGGGCVETGPYVGRMCNISATSPSLVAPDAPVAGTKLSYAPRCIRRDISPNITATFSTDAKHLDLLTNPLYQDSIGPYQDRLQGKPFDQCDPGQHGAGYFTWAADPGGDVYNTPNDPLFWLHHGGIDRSWWIWQNQKPTDRAFMIDGTLTLLNDPPSRNATVEDILDLMYAAPADTPPFAIKNHVSSVAGPYCYIYL</sequence>
<accession>A0A1Y2EAK7</accession>
<dbReference type="PANTHER" id="PTHR11474">
    <property type="entry name" value="TYROSINASE FAMILY MEMBER"/>
    <property type="match status" value="1"/>
</dbReference>
<evidence type="ECO:0000256" key="1">
    <source>
        <dbReference type="ARBA" id="ARBA00022723"/>
    </source>
</evidence>
<dbReference type="InterPro" id="IPR050316">
    <property type="entry name" value="Tyrosinase/Hemocyanin"/>
</dbReference>
<gene>
    <name evidence="5" type="ORF">BCR38DRAFT_130468</name>
</gene>
<proteinExistence type="predicted"/>
<evidence type="ECO:0000259" key="4">
    <source>
        <dbReference type="PROSITE" id="PS00498"/>
    </source>
</evidence>
<dbReference type="STRING" id="1141098.A0A1Y2EAK7"/>
<dbReference type="PROSITE" id="PS00497">
    <property type="entry name" value="TYROSINASE_1"/>
    <property type="match status" value="1"/>
</dbReference>
<evidence type="ECO:0000313" key="6">
    <source>
        <dbReference type="Proteomes" id="UP000193689"/>
    </source>
</evidence>
<dbReference type="RefSeq" id="XP_040718631.1">
    <property type="nucleotide sequence ID" value="XM_040853553.1"/>
</dbReference>
<dbReference type="PANTHER" id="PTHR11474:SF125">
    <property type="entry name" value="N-ACETYL-6-HYDROXYTRYPTOPHAN OXIDASE IVOB-RELATED"/>
    <property type="match status" value="1"/>
</dbReference>
<feature type="domain" description="Tyrosinase copper-binding" evidence="4">
    <location>
        <begin position="232"/>
        <end position="243"/>
    </location>
</feature>
<dbReference type="GeneID" id="63769765"/>
<dbReference type="SUPFAM" id="SSF48056">
    <property type="entry name" value="Di-copper centre-containing domain"/>
    <property type="match status" value="1"/>
</dbReference>
<dbReference type="Pfam" id="PF00264">
    <property type="entry name" value="Tyrosinase"/>
    <property type="match status" value="1"/>
</dbReference>
<evidence type="ECO:0000313" key="5">
    <source>
        <dbReference type="EMBL" id="ORY68344.1"/>
    </source>
</evidence>
<dbReference type="PRINTS" id="PR00092">
    <property type="entry name" value="TYROSINASE"/>
</dbReference>
<keyword evidence="6" id="KW-1185">Reference proteome</keyword>
<organism evidence="5 6">
    <name type="scientific">Pseudomassariella vexata</name>
    <dbReference type="NCBI Taxonomy" id="1141098"/>
    <lineage>
        <taxon>Eukaryota</taxon>
        <taxon>Fungi</taxon>
        <taxon>Dikarya</taxon>
        <taxon>Ascomycota</taxon>
        <taxon>Pezizomycotina</taxon>
        <taxon>Sordariomycetes</taxon>
        <taxon>Xylariomycetidae</taxon>
        <taxon>Amphisphaeriales</taxon>
        <taxon>Pseudomassariaceae</taxon>
        <taxon>Pseudomassariella</taxon>
    </lineage>
</organism>
<keyword evidence="1" id="KW-0479">Metal-binding</keyword>
<dbReference type="OrthoDB" id="6132182at2759"/>
<dbReference type="InterPro" id="IPR002227">
    <property type="entry name" value="Tyrosinase_Cu-bd"/>
</dbReference>
<protein>
    <recommendedName>
        <fullName evidence="3 4">Tyrosinase copper-binding domain-containing protein</fullName>
    </recommendedName>
</protein>
<dbReference type="Gene3D" id="1.10.1280.10">
    <property type="entry name" value="Di-copper center containing domain from catechol oxidase"/>
    <property type="match status" value="1"/>
</dbReference>
<dbReference type="PROSITE" id="PS00498">
    <property type="entry name" value="TYROSINASE_2"/>
    <property type="match status" value="1"/>
</dbReference>
<reference evidence="5 6" key="1">
    <citation type="submission" date="2016-07" db="EMBL/GenBank/DDBJ databases">
        <title>Pervasive Adenine N6-methylation of Active Genes in Fungi.</title>
        <authorList>
            <consortium name="DOE Joint Genome Institute"/>
            <person name="Mondo S.J."/>
            <person name="Dannebaum R.O."/>
            <person name="Kuo R.C."/>
            <person name="Labutti K."/>
            <person name="Haridas S."/>
            <person name="Kuo A."/>
            <person name="Salamov A."/>
            <person name="Ahrendt S.R."/>
            <person name="Lipzen A."/>
            <person name="Sullivan W."/>
            <person name="Andreopoulos W.B."/>
            <person name="Clum A."/>
            <person name="Lindquist E."/>
            <person name="Daum C."/>
            <person name="Ramamoorthy G.K."/>
            <person name="Gryganskyi A."/>
            <person name="Culley D."/>
            <person name="Magnuson J.K."/>
            <person name="James T.Y."/>
            <person name="O'Malley M.A."/>
            <person name="Stajich J.E."/>
            <person name="Spatafora J.W."/>
            <person name="Visel A."/>
            <person name="Grigoriev I.V."/>
        </authorList>
    </citation>
    <scope>NUCLEOTIDE SEQUENCE [LARGE SCALE GENOMIC DNA]</scope>
    <source>
        <strain evidence="5 6">CBS 129021</strain>
    </source>
</reference>
<comment type="caution">
    <text evidence="5">The sequence shown here is derived from an EMBL/GenBank/DDBJ whole genome shotgun (WGS) entry which is preliminary data.</text>
</comment>
<keyword evidence="2" id="KW-0560">Oxidoreductase</keyword>
<feature type="domain" description="Tyrosinase copper-binding" evidence="3">
    <location>
        <begin position="34"/>
        <end position="51"/>
    </location>
</feature>
<dbReference type="GO" id="GO:0016491">
    <property type="term" value="F:oxidoreductase activity"/>
    <property type="evidence" value="ECO:0007669"/>
    <property type="project" value="UniProtKB-KW"/>
</dbReference>
<dbReference type="Proteomes" id="UP000193689">
    <property type="component" value="Unassembled WGS sequence"/>
</dbReference>
<dbReference type="InParanoid" id="A0A1Y2EAK7"/>
<evidence type="ECO:0000256" key="2">
    <source>
        <dbReference type="ARBA" id="ARBA00023002"/>
    </source>
</evidence>
<dbReference type="EMBL" id="MCFJ01000003">
    <property type="protein sequence ID" value="ORY68344.1"/>
    <property type="molecule type" value="Genomic_DNA"/>
</dbReference>